<feature type="region of interest" description="Disordered" evidence="3">
    <location>
        <begin position="21"/>
        <end position="65"/>
    </location>
</feature>
<evidence type="ECO:0000313" key="6">
    <source>
        <dbReference type="EMBL" id="MXQ65817.1"/>
    </source>
</evidence>
<feature type="signal peptide" evidence="4">
    <location>
        <begin position="1"/>
        <end position="23"/>
    </location>
</feature>
<dbReference type="GO" id="GO:0046677">
    <property type="term" value="P:response to antibiotic"/>
    <property type="evidence" value="ECO:0007669"/>
    <property type="project" value="InterPro"/>
</dbReference>
<evidence type="ECO:0000256" key="4">
    <source>
        <dbReference type="SAM" id="SignalP"/>
    </source>
</evidence>
<name>A0A6I4W6K5_9ACTN</name>
<proteinExistence type="predicted"/>
<dbReference type="AlphaFoldDB" id="A0A6I4W6K5"/>
<dbReference type="SUPFAM" id="SSF56601">
    <property type="entry name" value="beta-lactamase/transpeptidase-like"/>
    <property type="match status" value="1"/>
</dbReference>
<dbReference type="Proteomes" id="UP000431901">
    <property type="component" value="Unassembled WGS sequence"/>
</dbReference>
<dbReference type="PROSITE" id="PS51318">
    <property type="entry name" value="TAT"/>
    <property type="match status" value="1"/>
</dbReference>
<dbReference type="InterPro" id="IPR012338">
    <property type="entry name" value="Beta-lactam/transpept-like"/>
</dbReference>
<sequence length="310" mass="32463">MSPARRDALAALVLASVSVAASAGGAPAAPRAAAPARSGRHRAVPDRAVPRPRPPVTPAPAPTPTATALRARRRALRRTLDRYADAHPQPFTVAVRELDTGFAFTYNAALRPVTASVVKVEIVIAAMLRAQRRHGTLTETERELAGRAVRHSDNVAATELWHGIGGTSGLAAAGRALGLRHTAPGPGDYWGSTVTSAADQIRVLSALTSARGPLTGEHRRLLLGLMARVAPEQAWGISAAAGDGDEVALKNGWLPRKPDGGLWTVNSIGRLRRAGHDRLVAVLTTRHTSMAAGIAMAEHVAATVARNPAR</sequence>
<dbReference type="PANTHER" id="PTHR35333">
    <property type="entry name" value="BETA-LACTAMASE"/>
    <property type="match status" value="1"/>
</dbReference>
<dbReference type="Gene3D" id="3.40.710.10">
    <property type="entry name" value="DD-peptidase/beta-lactamase superfamily"/>
    <property type="match status" value="1"/>
</dbReference>
<comment type="caution">
    <text evidence="6">The sequence shown here is derived from an EMBL/GenBank/DDBJ whole genome shotgun (WGS) entry which is preliminary data.</text>
</comment>
<dbReference type="InterPro" id="IPR000871">
    <property type="entry name" value="Beta-lactam_class-A"/>
</dbReference>
<accession>A0A6I4W6K5</accession>
<feature type="chain" id="PRO_5038796242" description="Beta-lactamase" evidence="4">
    <location>
        <begin position="24"/>
        <end position="310"/>
    </location>
</feature>
<evidence type="ECO:0000313" key="7">
    <source>
        <dbReference type="Proteomes" id="UP000431901"/>
    </source>
</evidence>
<dbReference type="OrthoDB" id="3524371at2"/>
<organism evidence="6 7">
    <name type="scientific">Actinomadura rayongensis</name>
    <dbReference type="NCBI Taxonomy" id="1429076"/>
    <lineage>
        <taxon>Bacteria</taxon>
        <taxon>Bacillati</taxon>
        <taxon>Actinomycetota</taxon>
        <taxon>Actinomycetes</taxon>
        <taxon>Streptosporangiales</taxon>
        <taxon>Thermomonosporaceae</taxon>
        <taxon>Actinomadura</taxon>
    </lineage>
</organism>
<dbReference type="InterPro" id="IPR045155">
    <property type="entry name" value="Beta-lactam_cat"/>
</dbReference>
<evidence type="ECO:0000259" key="5">
    <source>
        <dbReference type="Pfam" id="PF13354"/>
    </source>
</evidence>
<feature type="compositionally biased region" description="Low complexity" evidence="3">
    <location>
        <begin position="21"/>
        <end position="37"/>
    </location>
</feature>
<feature type="compositionally biased region" description="Pro residues" evidence="3">
    <location>
        <begin position="51"/>
        <end position="63"/>
    </location>
</feature>
<dbReference type="EMBL" id="WUTW01000003">
    <property type="protein sequence ID" value="MXQ65817.1"/>
    <property type="molecule type" value="Genomic_DNA"/>
</dbReference>
<gene>
    <name evidence="6" type="ORF">GQ466_17480</name>
</gene>
<reference evidence="6 7" key="1">
    <citation type="submission" date="2019-12" db="EMBL/GenBank/DDBJ databases">
        <title>Nocardia macrotermitis sp. nov. and Nocardia aurantia sp. nov., isolated from the gut of the fungus growing-termite Macrotermes natalensis.</title>
        <authorList>
            <person name="Christine B."/>
            <person name="Rene B."/>
        </authorList>
    </citation>
    <scope>NUCLEOTIDE SEQUENCE [LARGE SCALE GENOMIC DNA]</scope>
    <source>
        <strain evidence="6 7">DSM 102126</strain>
    </source>
</reference>
<keyword evidence="4" id="KW-0732">Signal</keyword>
<evidence type="ECO:0000256" key="1">
    <source>
        <dbReference type="ARBA" id="ARBA00018879"/>
    </source>
</evidence>
<protein>
    <recommendedName>
        <fullName evidence="1">Beta-lactamase</fullName>
    </recommendedName>
    <alternativeName>
        <fullName evidence="2">Penicillinase</fullName>
    </alternativeName>
</protein>
<evidence type="ECO:0000256" key="3">
    <source>
        <dbReference type="SAM" id="MobiDB-lite"/>
    </source>
</evidence>
<dbReference type="GO" id="GO:0008800">
    <property type="term" value="F:beta-lactamase activity"/>
    <property type="evidence" value="ECO:0007669"/>
    <property type="project" value="InterPro"/>
</dbReference>
<dbReference type="PANTHER" id="PTHR35333:SF3">
    <property type="entry name" value="BETA-LACTAMASE-TYPE TRANSPEPTIDASE FOLD CONTAINING PROTEIN"/>
    <property type="match status" value="1"/>
</dbReference>
<feature type="domain" description="Beta-lactamase class A catalytic" evidence="5">
    <location>
        <begin position="141"/>
        <end position="284"/>
    </location>
</feature>
<dbReference type="RefSeq" id="WP_161104037.1">
    <property type="nucleotide sequence ID" value="NZ_JBHLYI010000004.1"/>
</dbReference>
<evidence type="ECO:0000256" key="2">
    <source>
        <dbReference type="ARBA" id="ARBA00030171"/>
    </source>
</evidence>
<dbReference type="Pfam" id="PF13354">
    <property type="entry name" value="Beta-lactamase2"/>
    <property type="match status" value="1"/>
</dbReference>
<dbReference type="GO" id="GO:0030655">
    <property type="term" value="P:beta-lactam antibiotic catabolic process"/>
    <property type="evidence" value="ECO:0007669"/>
    <property type="project" value="InterPro"/>
</dbReference>
<keyword evidence="7" id="KW-1185">Reference proteome</keyword>
<dbReference type="InterPro" id="IPR006311">
    <property type="entry name" value="TAT_signal"/>
</dbReference>